<dbReference type="Pfam" id="PF04134">
    <property type="entry name" value="DCC1-like"/>
    <property type="match status" value="1"/>
</dbReference>
<evidence type="ECO:0008006" key="3">
    <source>
        <dbReference type="Google" id="ProtNLM"/>
    </source>
</evidence>
<dbReference type="InterPro" id="IPR052927">
    <property type="entry name" value="DCC_oxidoreductase"/>
</dbReference>
<reference evidence="1 2" key="1">
    <citation type="submission" date="2019-02" db="EMBL/GenBank/DDBJ databases">
        <title>Deep-cultivation of Planctomycetes and their phenomic and genomic characterization uncovers novel biology.</title>
        <authorList>
            <person name="Wiegand S."/>
            <person name="Jogler M."/>
            <person name="Boedeker C."/>
            <person name="Pinto D."/>
            <person name="Vollmers J."/>
            <person name="Rivas-Marin E."/>
            <person name="Kohn T."/>
            <person name="Peeters S.H."/>
            <person name="Heuer A."/>
            <person name="Rast P."/>
            <person name="Oberbeckmann S."/>
            <person name="Bunk B."/>
            <person name="Jeske O."/>
            <person name="Meyerdierks A."/>
            <person name="Storesund J.E."/>
            <person name="Kallscheuer N."/>
            <person name="Luecker S."/>
            <person name="Lage O.M."/>
            <person name="Pohl T."/>
            <person name="Merkel B.J."/>
            <person name="Hornburger P."/>
            <person name="Mueller R.-W."/>
            <person name="Bruemmer F."/>
            <person name="Labrenz M."/>
            <person name="Spormann A.M."/>
            <person name="Op den Camp H."/>
            <person name="Overmann J."/>
            <person name="Amann R."/>
            <person name="Jetten M.S.M."/>
            <person name="Mascher T."/>
            <person name="Medema M.H."/>
            <person name="Devos D.P."/>
            <person name="Kaster A.-K."/>
            <person name="Ovreas L."/>
            <person name="Rohde M."/>
            <person name="Galperin M.Y."/>
            <person name="Jogler C."/>
        </authorList>
    </citation>
    <scope>NUCLEOTIDE SEQUENCE [LARGE SCALE GENOMIC DNA]</scope>
    <source>
        <strain evidence="1 2">Pla110</strain>
    </source>
</reference>
<dbReference type="Proteomes" id="UP000317178">
    <property type="component" value="Chromosome"/>
</dbReference>
<evidence type="ECO:0000313" key="1">
    <source>
        <dbReference type="EMBL" id="QDU79846.1"/>
    </source>
</evidence>
<dbReference type="AlphaFoldDB" id="A0A518CKV3"/>
<dbReference type="KEGG" id="plon:Pla110_15650"/>
<name>A0A518CKV3_9PLAN</name>
<evidence type="ECO:0000313" key="2">
    <source>
        <dbReference type="Proteomes" id="UP000317178"/>
    </source>
</evidence>
<dbReference type="InterPro" id="IPR007263">
    <property type="entry name" value="DCC1-like"/>
</dbReference>
<dbReference type="GO" id="GO:0015035">
    <property type="term" value="F:protein-disulfide reductase activity"/>
    <property type="evidence" value="ECO:0007669"/>
    <property type="project" value="InterPro"/>
</dbReference>
<dbReference type="PANTHER" id="PTHR33639:SF2">
    <property type="entry name" value="DUF393 DOMAIN-CONTAINING PROTEIN"/>
    <property type="match status" value="1"/>
</dbReference>
<sequence length="134" mass="15646">MEKNENSVLFFDGVCGMCNHFVDFVIRHDTAGSIKLAPLQGETAEQKLSPEERESLSTVIFINHLGSFRYSSAVARLLWELGGFWKLLGWLLWLIPKPIRNWGYRLVARNRYRFFGKKEACRIPTPEERERFLP</sequence>
<gene>
    <name evidence="1" type="ORF">Pla110_15650</name>
</gene>
<keyword evidence="2" id="KW-1185">Reference proteome</keyword>
<organism evidence="1 2">
    <name type="scientific">Polystyrenella longa</name>
    <dbReference type="NCBI Taxonomy" id="2528007"/>
    <lineage>
        <taxon>Bacteria</taxon>
        <taxon>Pseudomonadati</taxon>
        <taxon>Planctomycetota</taxon>
        <taxon>Planctomycetia</taxon>
        <taxon>Planctomycetales</taxon>
        <taxon>Planctomycetaceae</taxon>
        <taxon>Polystyrenella</taxon>
    </lineage>
</organism>
<proteinExistence type="predicted"/>
<accession>A0A518CKV3</accession>
<protein>
    <recommendedName>
        <fullName evidence="3">Thiol-disulfide oxidoreductase DCC</fullName>
    </recommendedName>
</protein>
<dbReference type="EMBL" id="CP036281">
    <property type="protein sequence ID" value="QDU79846.1"/>
    <property type="molecule type" value="Genomic_DNA"/>
</dbReference>
<dbReference type="RefSeq" id="WP_144994773.1">
    <property type="nucleotide sequence ID" value="NZ_CP036281.1"/>
</dbReference>
<dbReference type="PANTHER" id="PTHR33639">
    <property type="entry name" value="THIOL-DISULFIDE OXIDOREDUCTASE DCC"/>
    <property type="match status" value="1"/>
</dbReference>
<dbReference type="OrthoDB" id="9785438at2"/>